<dbReference type="GO" id="GO:0034599">
    <property type="term" value="P:cellular response to oxidative stress"/>
    <property type="evidence" value="ECO:0007669"/>
    <property type="project" value="InterPro"/>
</dbReference>
<evidence type="ECO:0000256" key="4">
    <source>
        <dbReference type="ARBA" id="ARBA00022490"/>
    </source>
</evidence>
<evidence type="ECO:0000313" key="9">
    <source>
        <dbReference type="Proteomes" id="UP000002748"/>
    </source>
</evidence>
<reference evidence="8 9" key="1">
    <citation type="journal article" date="2012" name="Eukaryot. Cell">
        <title>Draft genome sequence of CBS 2479, the standard type strain of Trichosporon asahii.</title>
        <authorList>
            <person name="Yang R.Y."/>
            <person name="Li H.T."/>
            <person name="Zhu H."/>
            <person name="Zhou G.P."/>
            <person name="Wang M."/>
            <person name="Wang L."/>
        </authorList>
    </citation>
    <scope>NUCLEOTIDE SEQUENCE [LARGE SCALE GENOMIC DNA]</scope>
    <source>
        <strain evidence="9">ATCC 90039 / CBS 2479 / JCM 2466 / KCTC 7840 / NCYC 2677 / UAMH 7654</strain>
    </source>
</reference>
<feature type="domain" description="Nitroreductase" evidence="7">
    <location>
        <begin position="14"/>
        <end position="185"/>
    </location>
</feature>
<dbReference type="VEuPathDB" id="FungiDB:A1Q1_04578"/>
<dbReference type="FunFam" id="3.40.109.10:FF:000001">
    <property type="entry name" value="Nitroreductase family"/>
    <property type="match status" value="1"/>
</dbReference>
<keyword evidence="4" id="KW-0963">Cytoplasm</keyword>
<evidence type="ECO:0000256" key="2">
    <source>
        <dbReference type="ARBA" id="ARBA00004496"/>
    </source>
</evidence>
<protein>
    <recommendedName>
        <fullName evidence="7">Nitroreductase domain-containing protein</fullName>
    </recommendedName>
</protein>
<name>J6FB16_TRIAS</name>
<dbReference type="Gene3D" id="3.40.109.10">
    <property type="entry name" value="NADH Oxidase"/>
    <property type="match status" value="1"/>
</dbReference>
<dbReference type="EMBL" id="ALBS01000027">
    <property type="protein sequence ID" value="EJT52367.1"/>
    <property type="molecule type" value="Genomic_DNA"/>
</dbReference>
<evidence type="ECO:0000256" key="1">
    <source>
        <dbReference type="ARBA" id="ARBA00004123"/>
    </source>
</evidence>
<dbReference type="GO" id="GO:0005634">
    <property type="term" value="C:nucleus"/>
    <property type="evidence" value="ECO:0007669"/>
    <property type="project" value="UniProtKB-SubCell"/>
</dbReference>
<dbReference type="GO" id="GO:0016491">
    <property type="term" value="F:oxidoreductase activity"/>
    <property type="evidence" value="ECO:0007669"/>
    <property type="project" value="UniProtKB-KW"/>
</dbReference>
<evidence type="ECO:0000259" key="7">
    <source>
        <dbReference type="Pfam" id="PF00881"/>
    </source>
</evidence>
<dbReference type="Proteomes" id="UP000002748">
    <property type="component" value="Unassembled WGS sequence"/>
</dbReference>
<dbReference type="GeneID" id="25988091"/>
<comment type="caution">
    <text evidence="8">The sequence shown here is derived from an EMBL/GenBank/DDBJ whole genome shotgun (WGS) entry which is preliminary data.</text>
</comment>
<dbReference type="Pfam" id="PF00881">
    <property type="entry name" value="Nitroreductase"/>
    <property type="match status" value="1"/>
</dbReference>
<dbReference type="AlphaFoldDB" id="J6FB16"/>
<dbReference type="InterPro" id="IPR000415">
    <property type="entry name" value="Nitroreductase-like"/>
</dbReference>
<dbReference type="InterPro" id="IPR033877">
    <property type="entry name" value="Frm2/Hbn1"/>
</dbReference>
<dbReference type="OrthoDB" id="2138173at2759"/>
<dbReference type="GO" id="GO:0005737">
    <property type="term" value="C:cytoplasm"/>
    <property type="evidence" value="ECO:0007669"/>
    <property type="project" value="UniProtKB-SubCell"/>
</dbReference>
<organism evidence="8 9">
    <name type="scientific">Trichosporon asahii var. asahii (strain ATCC 90039 / CBS 2479 / JCM 2466 / KCTC 7840 / NBRC 103889/ NCYC 2677 / UAMH 7654)</name>
    <name type="common">Yeast</name>
    <dbReference type="NCBI Taxonomy" id="1186058"/>
    <lineage>
        <taxon>Eukaryota</taxon>
        <taxon>Fungi</taxon>
        <taxon>Dikarya</taxon>
        <taxon>Basidiomycota</taxon>
        <taxon>Agaricomycotina</taxon>
        <taxon>Tremellomycetes</taxon>
        <taxon>Trichosporonales</taxon>
        <taxon>Trichosporonaceae</taxon>
        <taxon>Trichosporon</taxon>
    </lineage>
</organism>
<dbReference type="SUPFAM" id="SSF55469">
    <property type="entry name" value="FMN-dependent nitroreductase-like"/>
    <property type="match status" value="1"/>
</dbReference>
<dbReference type="KEGG" id="tasa:A1Q1_04578"/>
<sequence length="211" mass="23273">MASNTAAEFLNAVEARRSYYNLTNKSTLSDKQLQELVENAIKFAPSSFNSQTSRAVLVLGAKHKELWQAVWNSHKVNLSSPEEEAMYRGKFDGFEGAYGTVCFFEDQDAIDAFVQKVPMVKATMPAWSANTSGMVQFIVWAGLAADGMGANLQHYGQYTPQNHETINELLGVPKAWIPTAQMPFGVPSGEPGNPARPKTFLPLEDRVKVVQ</sequence>
<evidence type="ECO:0000256" key="3">
    <source>
        <dbReference type="ARBA" id="ARBA00007118"/>
    </source>
</evidence>
<dbReference type="PANTHER" id="PTHR43035:SF1">
    <property type="entry name" value="FATTY ACID REPRESSION MUTANT PROTEIN 2-RELATED"/>
    <property type="match status" value="1"/>
</dbReference>
<keyword evidence="6" id="KW-0539">Nucleus</keyword>
<evidence type="ECO:0000256" key="5">
    <source>
        <dbReference type="ARBA" id="ARBA00023002"/>
    </source>
</evidence>
<comment type="similarity">
    <text evidence="3">Belongs to the nitroreductase family.</text>
</comment>
<dbReference type="InterPro" id="IPR029479">
    <property type="entry name" value="Nitroreductase"/>
</dbReference>
<keyword evidence="5" id="KW-0560">Oxidoreductase</keyword>
<evidence type="ECO:0000256" key="6">
    <source>
        <dbReference type="ARBA" id="ARBA00023242"/>
    </source>
</evidence>
<proteinExistence type="inferred from homology"/>
<accession>J6FB16</accession>
<dbReference type="HOGENOM" id="CLU_073125_0_1_1"/>
<evidence type="ECO:0000313" key="8">
    <source>
        <dbReference type="EMBL" id="EJT52367.1"/>
    </source>
</evidence>
<comment type="subcellular location">
    <subcellularLocation>
        <location evidence="2">Cytoplasm</location>
    </subcellularLocation>
    <subcellularLocation>
        <location evidence="1">Nucleus</location>
    </subcellularLocation>
</comment>
<dbReference type="RefSeq" id="XP_014183486.1">
    <property type="nucleotide sequence ID" value="XM_014328011.1"/>
</dbReference>
<gene>
    <name evidence="8" type="ORF">A1Q1_04578</name>
</gene>
<dbReference type="PANTHER" id="PTHR43035">
    <property type="entry name" value="FATTY ACID REPRESSION MUTANT PROTEIN 2-RELATED"/>
    <property type="match status" value="1"/>
</dbReference>